<evidence type="ECO:0000313" key="2">
    <source>
        <dbReference type="Proteomes" id="UP000078543"/>
    </source>
</evidence>
<evidence type="ECO:0000313" key="1">
    <source>
        <dbReference type="EMBL" id="OAN49432.1"/>
    </source>
</evidence>
<dbReference type="EMBL" id="LWQU01000149">
    <property type="protein sequence ID" value="OAN49432.1"/>
    <property type="molecule type" value="Genomic_DNA"/>
</dbReference>
<reference evidence="1 2" key="1">
    <citation type="submission" date="2016-04" db="EMBL/GenBank/DDBJ databases">
        <title>Draft genome sequence of freshwater magnetotactic bacteria Magnetospirillum marisnigri SP-1 and Magnetospirillum moscoviense BB-1.</title>
        <authorList>
            <person name="Koziaeva V."/>
            <person name="Dziuba M.V."/>
            <person name="Ivanov T.M."/>
            <person name="Kuznetsov B."/>
            <person name="Grouzdev D.S."/>
        </authorList>
    </citation>
    <scope>NUCLEOTIDE SEQUENCE [LARGE SCALE GENOMIC DNA]</scope>
    <source>
        <strain evidence="1 2">BB-1</strain>
    </source>
</reference>
<comment type="caution">
    <text evidence="1">The sequence shown here is derived from an EMBL/GenBank/DDBJ whole genome shotgun (WGS) entry which is preliminary data.</text>
</comment>
<gene>
    <name evidence="1" type="ORF">A6A05_13885</name>
</gene>
<keyword evidence="2" id="KW-1185">Reference proteome</keyword>
<accession>A0A178ML23</accession>
<dbReference type="AlphaFoldDB" id="A0A178ML23"/>
<dbReference type="Proteomes" id="UP000078543">
    <property type="component" value="Unassembled WGS sequence"/>
</dbReference>
<proteinExistence type="predicted"/>
<name>A0A178ML23_9PROT</name>
<organism evidence="1 2">
    <name type="scientific">Magnetospirillum moscoviense</name>
    <dbReference type="NCBI Taxonomy" id="1437059"/>
    <lineage>
        <taxon>Bacteria</taxon>
        <taxon>Pseudomonadati</taxon>
        <taxon>Pseudomonadota</taxon>
        <taxon>Alphaproteobacteria</taxon>
        <taxon>Rhodospirillales</taxon>
        <taxon>Rhodospirillaceae</taxon>
        <taxon>Magnetospirillum</taxon>
    </lineage>
</organism>
<protein>
    <submittedName>
        <fullName evidence="1">Uncharacterized protein</fullName>
    </submittedName>
</protein>
<dbReference type="STRING" id="1437059.A6A05_13885"/>
<sequence>MIGGANMMLGLGRAPVPVIPAKAGIQGNERWRDRLPLDARLRGHDDERALAEGGTDRCA</sequence>